<reference evidence="2 3" key="1">
    <citation type="submission" date="2016-12" db="EMBL/GenBank/DDBJ databases">
        <title>The whole genome sequencing and assembly of Bacillus cohnii DSM 6307T strain.</title>
        <authorList>
            <person name="Lee Y.-J."/>
            <person name="Yi H."/>
            <person name="Bahn Y.-S."/>
            <person name="Kim J.F."/>
            <person name="Lee D.-W."/>
        </authorList>
    </citation>
    <scope>NUCLEOTIDE SEQUENCE [LARGE SCALE GENOMIC DNA]</scope>
    <source>
        <strain evidence="2 3">DSM 6307</strain>
    </source>
</reference>
<dbReference type="EMBL" id="CP018866">
    <property type="protein sequence ID" value="AST93491.1"/>
    <property type="molecule type" value="Genomic_DNA"/>
</dbReference>
<accession>A0A223KVL2</accession>
<proteinExistence type="predicted"/>
<organism evidence="2 3">
    <name type="scientific">Sutcliffiella cohnii</name>
    <dbReference type="NCBI Taxonomy" id="33932"/>
    <lineage>
        <taxon>Bacteria</taxon>
        <taxon>Bacillati</taxon>
        <taxon>Bacillota</taxon>
        <taxon>Bacilli</taxon>
        <taxon>Bacillales</taxon>
        <taxon>Bacillaceae</taxon>
        <taxon>Sutcliffiella</taxon>
    </lineage>
</organism>
<sequence>MSITLHEVLQSEKDVLRNFYSLYLHDLSKFTSTLEISEEGYFEFDGFEKFWEVEGIVPYFIKLEERIIGFILLLERPFLKALNDFGINDIFILNKYKGKGLGREAVKQLFKEKPGKYFVMELIDNQPAVSFWKKLYSELDIQYEEKEDHIDDEPCLIQTFVV</sequence>
<dbReference type="GO" id="GO:0016747">
    <property type="term" value="F:acyltransferase activity, transferring groups other than amino-acyl groups"/>
    <property type="evidence" value="ECO:0007669"/>
    <property type="project" value="InterPro"/>
</dbReference>
<protein>
    <submittedName>
        <fullName evidence="2">GNAT family N-acetyltransferase</fullName>
    </submittedName>
</protein>
<evidence type="ECO:0000313" key="3">
    <source>
        <dbReference type="Proteomes" id="UP000215224"/>
    </source>
</evidence>
<keyword evidence="2" id="KW-0808">Transferase</keyword>
<dbReference type="InterPro" id="IPR016181">
    <property type="entry name" value="Acyl_CoA_acyltransferase"/>
</dbReference>
<dbReference type="Gene3D" id="3.40.630.30">
    <property type="match status" value="1"/>
</dbReference>
<dbReference type="AlphaFoldDB" id="A0A223KVL2"/>
<dbReference type="Pfam" id="PF00583">
    <property type="entry name" value="Acetyltransf_1"/>
    <property type="match status" value="1"/>
</dbReference>
<dbReference type="PROSITE" id="PS51186">
    <property type="entry name" value="GNAT"/>
    <property type="match status" value="1"/>
</dbReference>
<dbReference type="Proteomes" id="UP000215224">
    <property type="component" value="Chromosome"/>
</dbReference>
<name>A0A223KVL2_9BACI</name>
<dbReference type="STRING" id="1314751.GCA_001591425_04462"/>
<dbReference type="SUPFAM" id="SSF55729">
    <property type="entry name" value="Acyl-CoA N-acyltransferases (Nat)"/>
    <property type="match status" value="1"/>
</dbReference>
<evidence type="ECO:0000313" key="2">
    <source>
        <dbReference type="EMBL" id="AST93491.1"/>
    </source>
</evidence>
<evidence type="ECO:0000259" key="1">
    <source>
        <dbReference type="PROSITE" id="PS51186"/>
    </source>
</evidence>
<dbReference type="InterPro" id="IPR000182">
    <property type="entry name" value="GNAT_dom"/>
</dbReference>
<feature type="domain" description="N-acetyltransferase" evidence="1">
    <location>
        <begin position="3"/>
        <end position="162"/>
    </location>
</feature>
<gene>
    <name evidence="2" type="ORF">BC6307_20570</name>
</gene>
<dbReference type="KEGG" id="bcoh:BC6307_20570"/>
<keyword evidence="3" id="KW-1185">Reference proteome</keyword>
<dbReference type="CDD" id="cd04301">
    <property type="entry name" value="NAT_SF"/>
    <property type="match status" value="1"/>
</dbReference>
<dbReference type="RefSeq" id="WP_066420780.1">
    <property type="nucleotide sequence ID" value="NZ_CP018866.1"/>
</dbReference>